<keyword evidence="5" id="KW-0460">Magnesium</keyword>
<feature type="transmembrane region" description="Helical" evidence="8">
    <location>
        <begin position="311"/>
        <end position="335"/>
    </location>
</feature>
<protein>
    <submittedName>
        <fullName evidence="10">Magnesium transporter</fullName>
    </submittedName>
</protein>
<comment type="subcellular location">
    <subcellularLocation>
        <location evidence="1">Membrane</location>
        <topology evidence="1">Multi-pass membrane protein</topology>
    </subcellularLocation>
</comment>
<dbReference type="InterPro" id="IPR036739">
    <property type="entry name" value="SLC41_membr_dom_sf"/>
</dbReference>
<dbReference type="Gene3D" id="3.10.580.10">
    <property type="entry name" value="CBS-domain"/>
    <property type="match status" value="1"/>
</dbReference>
<dbReference type="SUPFAM" id="SSF158791">
    <property type="entry name" value="MgtE N-terminal domain-like"/>
    <property type="match status" value="1"/>
</dbReference>
<dbReference type="Pfam" id="PF03448">
    <property type="entry name" value="MgtE_N"/>
    <property type="match status" value="1"/>
</dbReference>
<evidence type="ECO:0000256" key="8">
    <source>
        <dbReference type="SAM" id="Phobius"/>
    </source>
</evidence>
<dbReference type="Proteomes" id="UP001595722">
    <property type="component" value="Unassembled WGS sequence"/>
</dbReference>
<dbReference type="Pfam" id="PF00571">
    <property type="entry name" value="CBS"/>
    <property type="match status" value="1"/>
</dbReference>
<feature type="domain" description="Magnesium transporter MgtE intracellular" evidence="9">
    <location>
        <begin position="32"/>
        <end position="135"/>
    </location>
</feature>
<dbReference type="Gene3D" id="1.10.357.20">
    <property type="entry name" value="SLC41 divalent cation transporters, integral membrane domain"/>
    <property type="match status" value="1"/>
</dbReference>
<feature type="transmembrane region" description="Helical" evidence="8">
    <location>
        <begin position="356"/>
        <end position="375"/>
    </location>
</feature>
<dbReference type="InterPro" id="IPR006668">
    <property type="entry name" value="Mg_transptr_MgtE_intracell_dom"/>
</dbReference>
<evidence type="ECO:0000256" key="6">
    <source>
        <dbReference type="ARBA" id="ARBA00022989"/>
    </source>
</evidence>
<dbReference type="SUPFAM" id="SSF54631">
    <property type="entry name" value="CBS-domain pair"/>
    <property type="match status" value="1"/>
</dbReference>
<evidence type="ECO:0000256" key="7">
    <source>
        <dbReference type="ARBA" id="ARBA00023136"/>
    </source>
</evidence>
<dbReference type="RefSeq" id="WP_376868160.1">
    <property type="nucleotide sequence ID" value="NZ_JBHRYB010000016.1"/>
</dbReference>
<keyword evidence="4 8" id="KW-0812">Transmembrane</keyword>
<dbReference type="PANTHER" id="PTHR41394:SF5">
    <property type="entry name" value="SLC41A_MGTE INTEGRAL MEMBRANE DOMAIN-CONTAINING PROTEIN"/>
    <property type="match status" value="1"/>
</dbReference>
<comment type="similarity">
    <text evidence="2">Belongs to the SLC41A transporter family.</text>
</comment>
<keyword evidence="3" id="KW-0813">Transport</keyword>
<evidence type="ECO:0000256" key="3">
    <source>
        <dbReference type="ARBA" id="ARBA00022448"/>
    </source>
</evidence>
<evidence type="ECO:0000313" key="10">
    <source>
        <dbReference type="EMBL" id="MFC3681634.1"/>
    </source>
</evidence>
<evidence type="ECO:0000259" key="9">
    <source>
        <dbReference type="SMART" id="SM00924"/>
    </source>
</evidence>
<keyword evidence="6 8" id="KW-1133">Transmembrane helix</keyword>
<dbReference type="SMART" id="SM00924">
    <property type="entry name" value="MgtE_N"/>
    <property type="match status" value="1"/>
</dbReference>
<dbReference type="PANTHER" id="PTHR41394">
    <property type="entry name" value="MAGNESIUM TRANSPORTER MGTE"/>
    <property type="match status" value="1"/>
</dbReference>
<feature type="transmembrane region" description="Helical" evidence="8">
    <location>
        <begin position="279"/>
        <end position="299"/>
    </location>
</feature>
<dbReference type="EMBL" id="JBHRYB010000016">
    <property type="protein sequence ID" value="MFC3681634.1"/>
    <property type="molecule type" value="Genomic_DNA"/>
</dbReference>
<organism evidence="10 11">
    <name type="scientific">Bacterioplanoides pacificum</name>
    <dbReference type="NCBI Taxonomy" id="1171596"/>
    <lineage>
        <taxon>Bacteria</taxon>
        <taxon>Pseudomonadati</taxon>
        <taxon>Pseudomonadota</taxon>
        <taxon>Gammaproteobacteria</taxon>
        <taxon>Oceanospirillales</taxon>
        <taxon>Oceanospirillaceae</taxon>
        <taxon>Bacterioplanoides</taxon>
    </lineage>
</organism>
<evidence type="ECO:0000256" key="4">
    <source>
        <dbReference type="ARBA" id="ARBA00022692"/>
    </source>
</evidence>
<gene>
    <name evidence="10" type="ORF">ACFOMG_16130</name>
</gene>
<keyword evidence="11" id="KW-1185">Reference proteome</keyword>
<reference evidence="11" key="1">
    <citation type="journal article" date="2019" name="Int. J. Syst. Evol. Microbiol.">
        <title>The Global Catalogue of Microorganisms (GCM) 10K type strain sequencing project: providing services to taxonomists for standard genome sequencing and annotation.</title>
        <authorList>
            <consortium name="The Broad Institute Genomics Platform"/>
            <consortium name="The Broad Institute Genome Sequencing Center for Infectious Disease"/>
            <person name="Wu L."/>
            <person name="Ma J."/>
        </authorList>
    </citation>
    <scope>NUCLEOTIDE SEQUENCE [LARGE SCALE GENOMIC DNA]</scope>
    <source>
        <strain evidence="11">KCTC 42424</strain>
    </source>
</reference>
<comment type="caution">
    <text evidence="10">The sequence shown here is derived from an EMBL/GenBank/DDBJ whole genome shotgun (WGS) entry which is preliminary data.</text>
</comment>
<dbReference type="SUPFAM" id="SSF161093">
    <property type="entry name" value="MgtE membrane domain-like"/>
    <property type="match status" value="1"/>
</dbReference>
<dbReference type="InterPro" id="IPR000644">
    <property type="entry name" value="CBS_dom"/>
</dbReference>
<feature type="transmembrane region" description="Helical" evidence="8">
    <location>
        <begin position="381"/>
        <end position="406"/>
    </location>
</feature>
<name>A0ABV7VWP1_9GAMM</name>
<evidence type="ECO:0000256" key="1">
    <source>
        <dbReference type="ARBA" id="ARBA00004141"/>
    </source>
</evidence>
<sequence>MSWSADINLDGLLQELLQSDLTELSAQNFRELSARDKAQLLESLPQNIRLNLWPLIEEDQLWEVINCLQVVTVEHIVRALDDGARLAIQRYATPQYLASYAQALPKDMIDNILLDQDDTSSEELQQALAFDDDQVGRFMQKNFLRVRHGISVASVIRRLKKKESIAAVFLVDDGRHLIGYIPVSALFNSSDDALVETLARPIAALEADHHIRDVALTYHFEEGLSYCPVVDDGRVIGALSVSLLLSEAQSHLVHSAPSESPVVEEDLFAPVFSAARPRALWLCINLATAFLASWVIGWFEGALQQVVALAILMPVVASMGGIAGSQTLAVTVRGLALGHVHQMNIRLLFSKEMKVAVLNGLLVGLLIAAVVYWWFNSFAIAAIIWSAIVVNSLAAAASGTYIPFVLEKINIDPAVASAVILTTVTDVIGFLIFLGLGSLILI</sequence>
<evidence type="ECO:0000313" key="11">
    <source>
        <dbReference type="Proteomes" id="UP001595722"/>
    </source>
</evidence>
<evidence type="ECO:0000256" key="5">
    <source>
        <dbReference type="ARBA" id="ARBA00022842"/>
    </source>
</evidence>
<dbReference type="InterPro" id="IPR006667">
    <property type="entry name" value="SLC41_membr_dom"/>
</dbReference>
<proteinExistence type="inferred from homology"/>
<keyword evidence="7 8" id="KW-0472">Membrane</keyword>
<evidence type="ECO:0000256" key="2">
    <source>
        <dbReference type="ARBA" id="ARBA00009749"/>
    </source>
</evidence>
<accession>A0ABV7VWP1</accession>
<dbReference type="InterPro" id="IPR046342">
    <property type="entry name" value="CBS_dom_sf"/>
</dbReference>
<feature type="transmembrane region" description="Helical" evidence="8">
    <location>
        <begin position="418"/>
        <end position="441"/>
    </location>
</feature>
<dbReference type="Pfam" id="PF01769">
    <property type="entry name" value="MgtE"/>
    <property type="match status" value="1"/>
</dbReference>